<evidence type="ECO:0000313" key="2">
    <source>
        <dbReference type="Proteomes" id="UP000255193"/>
    </source>
</evidence>
<dbReference type="AlphaFoldDB" id="A0A378Q3V9"/>
<name>A0A378Q3V9_9GAMM</name>
<protein>
    <submittedName>
        <fullName evidence="1">Uncharacterized protein</fullName>
    </submittedName>
</protein>
<accession>A0A378Q3V9</accession>
<organism evidence="1 2">
    <name type="scientific">Faucicola atlantae</name>
    <dbReference type="NCBI Taxonomy" id="34059"/>
    <lineage>
        <taxon>Bacteria</taxon>
        <taxon>Pseudomonadati</taxon>
        <taxon>Pseudomonadota</taxon>
        <taxon>Gammaproteobacteria</taxon>
        <taxon>Moraxellales</taxon>
        <taxon>Moraxellaceae</taxon>
        <taxon>Faucicola</taxon>
    </lineage>
</organism>
<gene>
    <name evidence="1" type="ORF">NCTC11091_01009</name>
</gene>
<dbReference type="EMBL" id="UGQA01000001">
    <property type="protein sequence ID" value="STY95216.1"/>
    <property type="molecule type" value="Genomic_DNA"/>
</dbReference>
<dbReference type="RefSeq" id="WP_067058623.1">
    <property type="nucleotide sequence ID" value="NZ_MXAO01000050.1"/>
</dbReference>
<reference evidence="1 2" key="1">
    <citation type="submission" date="2018-06" db="EMBL/GenBank/DDBJ databases">
        <authorList>
            <consortium name="Pathogen Informatics"/>
            <person name="Doyle S."/>
        </authorList>
    </citation>
    <scope>NUCLEOTIDE SEQUENCE [LARGE SCALE GENOMIC DNA]</scope>
    <source>
        <strain evidence="1 2">NCTC11091</strain>
    </source>
</reference>
<sequence>MIDAKTIAAMVNHWLATPVNGYFYQNYGCTVKEQLLKNLTAFNADAFIAKMIQDIPILGELAQDELNIISETVGFEQVNVFIQIGSVLVEVGQADTGSVMDEDYQDVTAQ</sequence>
<proteinExistence type="predicted"/>
<evidence type="ECO:0000313" key="1">
    <source>
        <dbReference type="EMBL" id="STY95216.1"/>
    </source>
</evidence>
<dbReference type="Proteomes" id="UP000255193">
    <property type="component" value="Unassembled WGS sequence"/>
</dbReference>